<evidence type="ECO:0000259" key="1">
    <source>
        <dbReference type="Pfam" id="PF13115"/>
    </source>
</evidence>
<sequence length="129" mass="14400">MKAVQKVLLGLGLFIGSAYAQDVSNVIHSPGYIKDYSVNIKSDEHLKQGINQITIKFTHDGHTHNDLKSKLTVYAPDNTTLSYEGENTKTNGKYQYNVNLKDKGTYTYVLTFSHKVGVTKSKRGSFIVN</sequence>
<name>A0A6M8N3N3_9BACT</name>
<dbReference type="RefSeq" id="WP_129013386.1">
    <property type="nucleotide sequence ID" value="NZ_CBCSEI010000025.1"/>
</dbReference>
<reference evidence="2 3" key="1">
    <citation type="submission" date="2017-09" db="EMBL/GenBank/DDBJ databases">
        <title>Genomics of the genus Arcobacter.</title>
        <authorList>
            <person name="Perez-Cataluna A."/>
            <person name="Figueras M.J."/>
            <person name="Salas-Masso N."/>
        </authorList>
    </citation>
    <scope>NUCLEOTIDE SEQUENCE [LARGE SCALE GENOMIC DNA]</scope>
    <source>
        <strain evidence="2 3">CECT 7834</strain>
    </source>
</reference>
<accession>A0A6M8N3N3</accession>
<dbReference type="InterPro" id="IPR032693">
    <property type="entry name" value="YtkA-like_dom"/>
</dbReference>
<evidence type="ECO:0000313" key="2">
    <source>
        <dbReference type="EMBL" id="RXI41735.1"/>
    </source>
</evidence>
<comment type="caution">
    <text evidence="2">The sequence shown here is derived from an EMBL/GenBank/DDBJ whole genome shotgun (WGS) entry which is preliminary data.</text>
</comment>
<dbReference type="Proteomes" id="UP000290378">
    <property type="component" value="Unassembled WGS sequence"/>
</dbReference>
<feature type="domain" description="YtkA-like" evidence="1">
    <location>
        <begin position="34"/>
        <end position="108"/>
    </location>
</feature>
<dbReference type="AlphaFoldDB" id="A0A6M8N3N3"/>
<keyword evidence="3" id="KW-1185">Reference proteome</keyword>
<organism evidence="2 3">
    <name type="scientific">Arcobacter cloacae</name>
    <dbReference type="NCBI Taxonomy" id="1054034"/>
    <lineage>
        <taxon>Bacteria</taxon>
        <taxon>Pseudomonadati</taxon>
        <taxon>Campylobacterota</taxon>
        <taxon>Epsilonproteobacteria</taxon>
        <taxon>Campylobacterales</taxon>
        <taxon>Arcobacteraceae</taxon>
        <taxon>Arcobacter</taxon>
    </lineage>
</organism>
<protein>
    <recommendedName>
        <fullName evidence="1">YtkA-like domain-containing protein</fullName>
    </recommendedName>
</protein>
<dbReference type="Pfam" id="PF13115">
    <property type="entry name" value="YtkA"/>
    <property type="match status" value="1"/>
</dbReference>
<evidence type="ECO:0000313" key="3">
    <source>
        <dbReference type="Proteomes" id="UP000290378"/>
    </source>
</evidence>
<proteinExistence type="predicted"/>
<gene>
    <name evidence="2" type="ORF">CP963_06450</name>
</gene>
<dbReference type="EMBL" id="NXII01000006">
    <property type="protein sequence ID" value="RXI41735.1"/>
    <property type="molecule type" value="Genomic_DNA"/>
</dbReference>